<organism evidence="2 3">
    <name type="scientific">Pseudidiomarina marina</name>
    <dbReference type="NCBI Taxonomy" id="502366"/>
    <lineage>
        <taxon>Bacteria</taxon>
        <taxon>Pseudomonadati</taxon>
        <taxon>Pseudomonadota</taxon>
        <taxon>Gammaproteobacteria</taxon>
        <taxon>Alteromonadales</taxon>
        <taxon>Idiomarinaceae</taxon>
        <taxon>Pseudidiomarina</taxon>
    </lineage>
</organism>
<evidence type="ECO:0000256" key="1">
    <source>
        <dbReference type="SAM" id="SignalP"/>
    </source>
</evidence>
<dbReference type="RefSeq" id="WP_126759497.1">
    <property type="nucleotide sequence ID" value="NZ_PIPZ01000002.1"/>
</dbReference>
<proteinExistence type="predicted"/>
<sequence length="107" mass="11836">MKTSIFKGLFLAAALTSAAPVAAESSESVEPADMQIYRFVYSAERAVGSWDHSVDVARNDIRNETVSDIKSESLLSLQNSGTELRAQFGYAIYIPDPKPRLIWKKLV</sequence>
<feature type="signal peptide" evidence="1">
    <location>
        <begin position="1"/>
        <end position="22"/>
    </location>
</feature>
<reference evidence="3" key="1">
    <citation type="journal article" date="2018" name="Front. Microbiol.">
        <title>Genome-Based Analysis Reveals the Taxonomy and Diversity of the Family Idiomarinaceae.</title>
        <authorList>
            <person name="Liu Y."/>
            <person name="Lai Q."/>
            <person name="Shao Z."/>
        </authorList>
    </citation>
    <scope>NUCLEOTIDE SEQUENCE [LARGE SCALE GENOMIC DNA]</scope>
    <source>
        <strain evidence="3">PIM1</strain>
    </source>
</reference>
<dbReference type="OrthoDB" id="6239126at2"/>
<accession>A0A432YFK9</accession>
<keyword evidence="3" id="KW-1185">Reference proteome</keyword>
<dbReference type="Proteomes" id="UP000288127">
    <property type="component" value="Unassembled WGS sequence"/>
</dbReference>
<comment type="caution">
    <text evidence="2">The sequence shown here is derived from an EMBL/GenBank/DDBJ whole genome shotgun (WGS) entry which is preliminary data.</text>
</comment>
<name>A0A432YFK9_9GAMM</name>
<keyword evidence="1" id="KW-0732">Signal</keyword>
<feature type="chain" id="PRO_5019326569" evidence="1">
    <location>
        <begin position="23"/>
        <end position="107"/>
    </location>
</feature>
<evidence type="ECO:0000313" key="2">
    <source>
        <dbReference type="EMBL" id="RUO59733.1"/>
    </source>
</evidence>
<evidence type="ECO:0000313" key="3">
    <source>
        <dbReference type="Proteomes" id="UP000288127"/>
    </source>
</evidence>
<protein>
    <submittedName>
        <fullName evidence="2">Uncharacterized protein</fullName>
    </submittedName>
</protein>
<dbReference type="EMBL" id="PIPZ01000002">
    <property type="protein sequence ID" value="RUO59733.1"/>
    <property type="molecule type" value="Genomic_DNA"/>
</dbReference>
<dbReference type="AlphaFoldDB" id="A0A432YFK9"/>
<gene>
    <name evidence="2" type="ORF">CWI76_06235</name>
</gene>